<sequence length="224" mass="24402">MKLNRLIKLRSIVSGLALVVGLSACTKEQVKPVLADGRSTVVADLPGDVGNTVGSGKPFTPFYFSFTTNTKVDSSEKKTTKWDIAFAKEYNSYVSINNGTNQSSFGLGGPGKGALIAVNQSYDKLTTAPSDEEFAKNGITAAGWDSGNGNGWYFYDIKTHIAIPVKNRTYVLRTADGKFAKLEMVSMYEGAPAVVTDITWPAPYFTFRYYVQQDGSRNLSTKDQ</sequence>
<organism evidence="2 3">
    <name type="scientific">Mucilaginibacter defluvii</name>
    <dbReference type="NCBI Taxonomy" id="1196019"/>
    <lineage>
        <taxon>Bacteria</taxon>
        <taxon>Pseudomonadati</taxon>
        <taxon>Bacteroidota</taxon>
        <taxon>Sphingobacteriia</taxon>
        <taxon>Sphingobacteriales</taxon>
        <taxon>Sphingobacteriaceae</taxon>
        <taxon>Mucilaginibacter</taxon>
    </lineage>
</organism>
<protein>
    <submittedName>
        <fullName evidence="2">HmuY family protein</fullName>
    </submittedName>
</protein>
<reference evidence="3" key="1">
    <citation type="journal article" date="2019" name="Int. J. Syst. Evol. Microbiol.">
        <title>The Global Catalogue of Microorganisms (GCM) 10K type strain sequencing project: providing services to taxonomists for standard genome sequencing and annotation.</title>
        <authorList>
            <consortium name="The Broad Institute Genomics Platform"/>
            <consortium name="The Broad Institute Genome Sequencing Center for Infectious Disease"/>
            <person name="Wu L."/>
            <person name="Ma J."/>
        </authorList>
    </citation>
    <scope>NUCLEOTIDE SEQUENCE [LARGE SCALE GENOMIC DNA]</scope>
    <source>
        <strain evidence="3">JCM 18283</strain>
    </source>
</reference>
<evidence type="ECO:0000313" key="3">
    <source>
        <dbReference type="Proteomes" id="UP001501436"/>
    </source>
</evidence>
<dbReference type="Pfam" id="PF14064">
    <property type="entry name" value="HmuY"/>
    <property type="match status" value="1"/>
</dbReference>
<keyword evidence="3" id="KW-1185">Reference proteome</keyword>
<accession>A0ABP9FT56</accession>
<dbReference type="CDD" id="cd12105">
    <property type="entry name" value="HmuY"/>
    <property type="match status" value="1"/>
</dbReference>
<feature type="chain" id="PRO_5045906699" evidence="1">
    <location>
        <begin position="27"/>
        <end position="224"/>
    </location>
</feature>
<gene>
    <name evidence="2" type="ORF">GCM10023313_19850</name>
</gene>
<dbReference type="Proteomes" id="UP001501436">
    <property type="component" value="Unassembled WGS sequence"/>
</dbReference>
<dbReference type="RefSeq" id="WP_345331038.1">
    <property type="nucleotide sequence ID" value="NZ_BAABJI010000002.1"/>
</dbReference>
<dbReference type="EMBL" id="BAABJI010000002">
    <property type="protein sequence ID" value="GAA4916304.1"/>
    <property type="molecule type" value="Genomic_DNA"/>
</dbReference>
<name>A0ABP9FT56_9SPHI</name>
<keyword evidence="1" id="KW-0732">Signal</keyword>
<dbReference type="PROSITE" id="PS51257">
    <property type="entry name" value="PROKAR_LIPOPROTEIN"/>
    <property type="match status" value="1"/>
</dbReference>
<proteinExistence type="predicted"/>
<evidence type="ECO:0000313" key="2">
    <source>
        <dbReference type="EMBL" id="GAA4916304.1"/>
    </source>
</evidence>
<comment type="caution">
    <text evidence="2">The sequence shown here is derived from an EMBL/GenBank/DDBJ whole genome shotgun (WGS) entry which is preliminary data.</text>
</comment>
<feature type="signal peptide" evidence="1">
    <location>
        <begin position="1"/>
        <end position="26"/>
    </location>
</feature>
<evidence type="ECO:0000256" key="1">
    <source>
        <dbReference type="SAM" id="SignalP"/>
    </source>
</evidence>
<dbReference type="InterPro" id="IPR025921">
    <property type="entry name" value="HmuY"/>
</dbReference>